<evidence type="ECO:0000313" key="2">
    <source>
        <dbReference type="Proteomes" id="UP001283361"/>
    </source>
</evidence>
<protein>
    <submittedName>
        <fullName evidence="1">Uncharacterized protein</fullName>
    </submittedName>
</protein>
<dbReference type="AlphaFoldDB" id="A0AAE0YS07"/>
<dbReference type="EMBL" id="JAWDGP010005684">
    <property type="protein sequence ID" value="KAK3754239.1"/>
    <property type="molecule type" value="Genomic_DNA"/>
</dbReference>
<accession>A0AAE0YS07</accession>
<dbReference type="Proteomes" id="UP001283361">
    <property type="component" value="Unassembled WGS sequence"/>
</dbReference>
<evidence type="ECO:0000313" key="1">
    <source>
        <dbReference type="EMBL" id="KAK3754239.1"/>
    </source>
</evidence>
<organism evidence="1 2">
    <name type="scientific">Elysia crispata</name>
    <name type="common">lettuce slug</name>
    <dbReference type="NCBI Taxonomy" id="231223"/>
    <lineage>
        <taxon>Eukaryota</taxon>
        <taxon>Metazoa</taxon>
        <taxon>Spiralia</taxon>
        <taxon>Lophotrochozoa</taxon>
        <taxon>Mollusca</taxon>
        <taxon>Gastropoda</taxon>
        <taxon>Heterobranchia</taxon>
        <taxon>Euthyneura</taxon>
        <taxon>Panpulmonata</taxon>
        <taxon>Sacoglossa</taxon>
        <taxon>Placobranchoidea</taxon>
        <taxon>Plakobranchidae</taxon>
        <taxon>Elysia</taxon>
    </lineage>
</organism>
<gene>
    <name evidence="1" type="ORF">RRG08_030654</name>
</gene>
<proteinExistence type="predicted"/>
<keyword evidence="2" id="KW-1185">Reference proteome</keyword>
<name>A0AAE0YS07_9GAST</name>
<comment type="caution">
    <text evidence="1">The sequence shown here is derived from an EMBL/GenBank/DDBJ whole genome shotgun (WGS) entry which is preliminary data.</text>
</comment>
<reference evidence="1" key="1">
    <citation type="journal article" date="2023" name="G3 (Bethesda)">
        <title>A reference genome for the long-term kleptoplast-retaining sea slug Elysia crispata morphotype clarki.</title>
        <authorList>
            <person name="Eastman K.E."/>
            <person name="Pendleton A.L."/>
            <person name="Shaikh M.A."/>
            <person name="Suttiyut T."/>
            <person name="Ogas R."/>
            <person name="Tomko P."/>
            <person name="Gavelis G."/>
            <person name="Widhalm J.R."/>
            <person name="Wisecaver J.H."/>
        </authorList>
    </citation>
    <scope>NUCLEOTIDE SEQUENCE</scope>
    <source>
        <strain evidence="1">ECLA1</strain>
    </source>
</reference>
<sequence>MCLKFELYTDVVEVAPGVTGENIYQRKLDLDLDIGKSWTSDVCPRGTKVERLHQHVPQHLGEFECHAVDSGCCRSKVRKGQNLSQTGRVSEV</sequence>